<feature type="compositionally biased region" description="Basic residues" evidence="1">
    <location>
        <begin position="116"/>
        <end position="129"/>
    </location>
</feature>
<name>A0A0P0VEV6_ORYSJ</name>
<feature type="region of interest" description="Disordered" evidence="1">
    <location>
        <begin position="1"/>
        <end position="21"/>
    </location>
</feature>
<dbReference type="ExpressionAtlas" id="A0A0P0VEV6">
    <property type="expression patterns" value="baseline and differential"/>
</dbReference>
<accession>A0A0P0VEV6</accession>
<dbReference type="PaxDb" id="39947-A0A0P0VEV6"/>
<feature type="compositionally biased region" description="Basic and acidic residues" evidence="1">
    <location>
        <begin position="49"/>
        <end position="58"/>
    </location>
</feature>
<organism evidence="2 3">
    <name type="scientific">Oryza sativa subsp. japonica</name>
    <name type="common">Rice</name>
    <dbReference type="NCBI Taxonomy" id="39947"/>
    <lineage>
        <taxon>Eukaryota</taxon>
        <taxon>Viridiplantae</taxon>
        <taxon>Streptophyta</taxon>
        <taxon>Embryophyta</taxon>
        <taxon>Tracheophyta</taxon>
        <taxon>Spermatophyta</taxon>
        <taxon>Magnoliopsida</taxon>
        <taxon>Liliopsida</taxon>
        <taxon>Poales</taxon>
        <taxon>Poaceae</taxon>
        <taxon>BOP clade</taxon>
        <taxon>Oryzoideae</taxon>
        <taxon>Oryzeae</taxon>
        <taxon>Oryzinae</taxon>
        <taxon>Oryza</taxon>
        <taxon>Oryza sativa</taxon>
    </lineage>
</organism>
<feature type="compositionally biased region" description="Basic and acidic residues" evidence="1">
    <location>
        <begin position="1"/>
        <end position="11"/>
    </location>
</feature>
<reference evidence="2 3" key="2">
    <citation type="journal article" date="2013" name="Plant Cell Physiol.">
        <title>Rice Annotation Project Database (RAP-DB): an integrative and interactive database for rice genomics.</title>
        <authorList>
            <person name="Sakai H."/>
            <person name="Lee S.S."/>
            <person name="Tanaka T."/>
            <person name="Numa H."/>
            <person name="Kim J."/>
            <person name="Kawahara Y."/>
            <person name="Wakimoto H."/>
            <person name="Yang C.C."/>
            <person name="Iwamoto M."/>
            <person name="Abe T."/>
            <person name="Yamada Y."/>
            <person name="Muto A."/>
            <person name="Inokuchi H."/>
            <person name="Ikemura T."/>
            <person name="Matsumoto T."/>
            <person name="Sasaki T."/>
            <person name="Itoh T."/>
        </authorList>
    </citation>
    <scope>NUCLEOTIDE SEQUENCE [LARGE SCALE GENOMIC DNA]</scope>
    <source>
        <strain evidence="3">cv. Nipponbare</strain>
    </source>
</reference>
<feature type="region of interest" description="Disordered" evidence="1">
    <location>
        <begin position="34"/>
        <end position="129"/>
    </location>
</feature>
<dbReference type="Proteomes" id="UP000059680">
    <property type="component" value="Chromosome 2"/>
</dbReference>
<evidence type="ECO:0000313" key="2">
    <source>
        <dbReference type="EMBL" id="BAS77092.1"/>
    </source>
</evidence>
<sequence length="175" mass="19095">METGHAGERRHGGGLGEGVDEQVRAVVVAPVQEPLAAGAEPAGGGGQPERPRVLREEAAEAAVGEAEARRQRRRRAVFPRGRAPRAARGAEADAVGVGREAAEDLAGDVQREVPPRRRRRRARRRRPRPFARPLHHLVCAQKRTNEGTQVVSLVSDTYIYSLLTISDSFTAYGIW</sequence>
<feature type="compositionally biased region" description="Basic residues" evidence="1">
    <location>
        <begin position="70"/>
        <end position="85"/>
    </location>
</feature>
<dbReference type="EMBL" id="AP014958">
    <property type="protein sequence ID" value="BAS77092.1"/>
    <property type="molecule type" value="Genomic_DNA"/>
</dbReference>
<proteinExistence type="predicted"/>
<dbReference type="AlphaFoldDB" id="A0A0P0VEV6"/>
<keyword evidence="3" id="KW-1185">Reference proteome</keyword>
<reference evidence="3" key="1">
    <citation type="journal article" date="2005" name="Nature">
        <title>The map-based sequence of the rice genome.</title>
        <authorList>
            <consortium name="International rice genome sequencing project (IRGSP)"/>
            <person name="Matsumoto T."/>
            <person name="Wu J."/>
            <person name="Kanamori H."/>
            <person name="Katayose Y."/>
            <person name="Fujisawa M."/>
            <person name="Namiki N."/>
            <person name="Mizuno H."/>
            <person name="Yamamoto K."/>
            <person name="Antonio B.A."/>
            <person name="Baba T."/>
            <person name="Sakata K."/>
            <person name="Nagamura Y."/>
            <person name="Aoki H."/>
            <person name="Arikawa K."/>
            <person name="Arita K."/>
            <person name="Bito T."/>
            <person name="Chiden Y."/>
            <person name="Fujitsuka N."/>
            <person name="Fukunaka R."/>
            <person name="Hamada M."/>
            <person name="Harada C."/>
            <person name="Hayashi A."/>
            <person name="Hijishita S."/>
            <person name="Honda M."/>
            <person name="Hosokawa S."/>
            <person name="Ichikawa Y."/>
            <person name="Idonuma A."/>
            <person name="Iijima M."/>
            <person name="Ikeda M."/>
            <person name="Ikeno M."/>
            <person name="Ito K."/>
            <person name="Ito S."/>
            <person name="Ito T."/>
            <person name="Ito Y."/>
            <person name="Ito Y."/>
            <person name="Iwabuchi A."/>
            <person name="Kamiya K."/>
            <person name="Karasawa W."/>
            <person name="Kurita K."/>
            <person name="Katagiri S."/>
            <person name="Kikuta A."/>
            <person name="Kobayashi H."/>
            <person name="Kobayashi N."/>
            <person name="Machita K."/>
            <person name="Maehara T."/>
            <person name="Masukawa M."/>
            <person name="Mizubayashi T."/>
            <person name="Mukai Y."/>
            <person name="Nagasaki H."/>
            <person name="Nagata Y."/>
            <person name="Naito S."/>
            <person name="Nakashima M."/>
            <person name="Nakama Y."/>
            <person name="Nakamichi Y."/>
            <person name="Nakamura M."/>
            <person name="Meguro A."/>
            <person name="Negishi M."/>
            <person name="Ohta I."/>
            <person name="Ohta T."/>
            <person name="Okamoto M."/>
            <person name="Ono N."/>
            <person name="Saji S."/>
            <person name="Sakaguchi M."/>
            <person name="Sakai K."/>
            <person name="Shibata M."/>
            <person name="Shimokawa T."/>
            <person name="Song J."/>
            <person name="Takazaki Y."/>
            <person name="Terasawa K."/>
            <person name="Tsugane M."/>
            <person name="Tsuji K."/>
            <person name="Ueda S."/>
            <person name="Waki K."/>
            <person name="Yamagata H."/>
            <person name="Yamamoto M."/>
            <person name="Yamamoto S."/>
            <person name="Yamane H."/>
            <person name="Yoshiki S."/>
            <person name="Yoshihara R."/>
            <person name="Yukawa K."/>
            <person name="Zhong H."/>
            <person name="Yano M."/>
            <person name="Yuan Q."/>
            <person name="Ouyang S."/>
            <person name="Liu J."/>
            <person name="Jones K.M."/>
            <person name="Gansberger K."/>
            <person name="Moffat K."/>
            <person name="Hill J."/>
            <person name="Bera J."/>
            <person name="Fadrosh D."/>
            <person name="Jin S."/>
            <person name="Johri S."/>
            <person name="Kim M."/>
            <person name="Overton L."/>
            <person name="Reardon M."/>
            <person name="Tsitrin T."/>
            <person name="Vuong H."/>
            <person name="Weaver B."/>
            <person name="Ciecko A."/>
            <person name="Tallon L."/>
            <person name="Jackson J."/>
            <person name="Pai G."/>
            <person name="Aken S.V."/>
            <person name="Utterback T."/>
            <person name="Reidmuller S."/>
            <person name="Feldblyum T."/>
            <person name="Hsiao J."/>
            <person name="Zismann V."/>
            <person name="Iobst S."/>
            <person name="de Vazeille A.R."/>
            <person name="Buell C.R."/>
            <person name="Ying K."/>
            <person name="Li Y."/>
            <person name="Lu T."/>
            <person name="Huang Y."/>
            <person name="Zhao Q."/>
            <person name="Feng Q."/>
            <person name="Zhang L."/>
            <person name="Zhu J."/>
            <person name="Weng Q."/>
            <person name="Mu J."/>
            <person name="Lu Y."/>
            <person name="Fan D."/>
            <person name="Liu Y."/>
            <person name="Guan J."/>
            <person name="Zhang Y."/>
            <person name="Yu S."/>
            <person name="Liu X."/>
            <person name="Zhang Y."/>
            <person name="Hong G."/>
            <person name="Han B."/>
            <person name="Choisne N."/>
            <person name="Demange N."/>
            <person name="Orjeda G."/>
            <person name="Samain S."/>
            <person name="Cattolico L."/>
            <person name="Pelletier E."/>
            <person name="Couloux A."/>
            <person name="Segurens B."/>
            <person name="Wincker P."/>
            <person name="D'Hont A."/>
            <person name="Scarpelli C."/>
            <person name="Weissenbach J."/>
            <person name="Salanoubat M."/>
            <person name="Quetier F."/>
            <person name="Yu Y."/>
            <person name="Kim H.R."/>
            <person name="Rambo T."/>
            <person name="Currie J."/>
            <person name="Collura K."/>
            <person name="Luo M."/>
            <person name="Yang T."/>
            <person name="Ammiraju J.S.S."/>
            <person name="Engler F."/>
            <person name="Soderlund C."/>
            <person name="Wing R.A."/>
            <person name="Palmer L.E."/>
            <person name="de la Bastide M."/>
            <person name="Spiegel L."/>
            <person name="Nascimento L."/>
            <person name="Zutavern T."/>
            <person name="O'Shaughnessy A."/>
            <person name="Dike S."/>
            <person name="Dedhia N."/>
            <person name="Preston R."/>
            <person name="Balija V."/>
            <person name="McCombie W.R."/>
            <person name="Chow T."/>
            <person name="Chen H."/>
            <person name="Chung M."/>
            <person name="Chen C."/>
            <person name="Shaw J."/>
            <person name="Wu H."/>
            <person name="Hsiao K."/>
            <person name="Chao Y."/>
            <person name="Chu M."/>
            <person name="Cheng C."/>
            <person name="Hour A."/>
            <person name="Lee P."/>
            <person name="Lin S."/>
            <person name="Lin Y."/>
            <person name="Liou J."/>
            <person name="Liu S."/>
            <person name="Hsing Y."/>
            <person name="Raghuvanshi S."/>
            <person name="Mohanty A."/>
            <person name="Bharti A.K."/>
            <person name="Gaur A."/>
            <person name="Gupta V."/>
            <person name="Kumar D."/>
            <person name="Ravi V."/>
            <person name="Vij S."/>
            <person name="Kapur A."/>
            <person name="Khurana P."/>
            <person name="Khurana P."/>
            <person name="Khurana J.P."/>
            <person name="Tyagi A.K."/>
            <person name="Gaikwad K."/>
            <person name="Singh A."/>
            <person name="Dalal V."/>
            <person name="Srivastava S."/>
            <person name="Dixit A."/>
            <person name="Pal A.K."/>
            <person name="Ghazi I.A."/>
            <person name="Yadav M."/>
            <person name="Pandit A."/>
            <person name="Bhargava A."/>
            <person name="Sureshbabu K."/>
            <person name="Batra K."/>
            <person name="Sharma T.R."/>
            <person name="Mohapatra T."/>
            <person name="Singh N.K."/>
            <person name="Messing J."/>
            <person name="Nelson A.B."/>
            <person name="Fuks G."/>
            <person name="Kavchok S."/>
            <person name="Keizer G."/>
            <person name="Linton E."/>
            <person name="Llaca V."/>
            <person name="Song R."/>
            <person name="Tanyolac B."/>
            <person name="Young S."/>
            <person name="Ho-Il K."/>
            <person name="Hahn J.H."/>
            <person name="Sangsakoo G."/>
            <person name="Vanavichit A."/>
            <person name="de Mattos Luiz.A.T."/>
            <person name="Zimmer P.D."/>
            <person name="Malone G."/>
            <person name="Dellagostin O."/>
            <person name="de Oliveira A.C."/>
            <person name="Bevan M."/>
            <person name="Bancroft I."/>
            <person name="Minx P."/>
            <person name="Cordum H."/>
            <person name="Wilson R."/>
            <person name="Cheng Z."/>
            <person name="Jin W."/>
            <person name="Jiang J."/>
            <person name="Leong S.A."/>
            <person name="Iwama H."/>
            <person name="Gojobori T."/>
            <person name="Itoh T."/>
            <person name="Niimura Y."/>
            <person name="Fujii Y."/>
            <person name="Habara T."/>
            <person name="Sakai H."/>
            <person name="Sato Y."/>
            <person name="Wilson G."/>
            <person name="Kumar K."/>
            <person name="McCouch S."/>
            <person name="Juretic N."/>
            <person name="Hoen D."/>
            <person name="Wright S."/>
            <person name="Bruskiewich R."/>
            <person name="Bureau T."/>
            <person name="Miyao A."/>
            <person name="Hirochika H."/>
            <person name="Nishikawa T."/>
            <person name="Kadowaki K."/>
            <person name="Sugiura M."/>
            <person name="Burr B."/>
            <person name="Sasaki T."/>
        </authorList>
    </citation>
    <scope>NUCLEOTIDE SEQUENCE [LARGE SCALE GENOMIC DNA]</scope>
    <source>
        <strain evidence="3">cv. Nipponbare</strain>
    </source>
</reference>
<reference evidence="2 3" key="3">
    <citation type="journal article" date="2013" name="Rice">
        <title>Improvement of the Oryza sativa Nipponbare reference genome using next generation sequence and optical map data.</title>
        <authorList>
            <person name="Kawahara Y."/>
            <person name="de la Bastide M."/>
            <person name="Hamilton J.P."/>
            <person name="Kanamori H."/>
            <person name="McCombie W.R."/>
            <person name="Ouyang S."/>
            <person name="Schwartz D.C."/>
            <person name="Tanaka T."/>
            <person name="Wu J."/>
            <person name="Zhou S."/>
            <person name="Childs K.L."/>
            <person name="Davidson R.M."/>
            <person name="Lin H."/>
            <person name="Quesada-Ocampo L."/>
            <person name="Vaillancourt B."/>
            <person name="Sakai H."/>
            <person name="Lee S.S."/>
            <person name="Kim J."/>
            <person name="Numa H."/>
            <person name="Itoh T."/>
            <person name="Buell C.R."/>
            <person name="Matsumoto T."/>
        </authorList>
    </citation>
    <scope>NUCLEOTIDE SEQUENCE [LARGE SCALE GENOMIC DNA]</scope>
    <source>
        <strain evidence="3">cv. Nipponbare</strain>
    </source>
</reference>
<evidence type="ECO:0000313" key="3">
    <source>
        <dbReference type="Proteomes" id="UP000059680"/>
    </source>
</evidence>
<evidence type="ECO:0000256" key="1">
    <source>
        <dbReference type="SAM" id="MobiDB-lite"/>
    </source>
</evidence>
<gene>
    <name evidence="2" type="ordered locus">Os02g0159700</name>
    <name evidence="2" type="ORF">OSNPB_020159700</name>
</gene>
<dbReference type="InParanoid" id="A0A0P0VEV6"/>
<dbReference type="Gramene" id="Os02t0159700-03">
    <property type="protein sequence ID" value="Os02t0159700-03"/>
    <property type="gene ID" value="Os02g0159700"/>
</dbReference>
<protein>
    <submittedName>
        <fullName evidence="2">Os02g0159700 protein</fullName>
    </submittedName>
</protein>
<feature type="compositionally biased region" description="Low complexity" evidence="1">
    <location>
        <begin position="86"/>
        <end position="99"/>
    </location>
</feature>